<keyword evidence="2" id="KW-1185">Reference proteome</keyword>
<evidence type="ECO:0000313" key="1">
    <source>
        <dbReference type="EMBL" id="QWG03910.1"/>
    </source>
</evidence>
<evidence type="ECO:0000313" key="2">
    <source>
        <dbReference type="Proteomes" id="UP000678679"/>
    </source>
</evidence>
<dbReference type="EMBL" id="CP076132">
    <property type="protein sequence ID" value="QWG03910.1"/>
    <property type="molecule type" value="Genomic_DNA"/>
</dbReference>
<sequence length="214" mass="25425">MDKRHGVYPMLAPTSIQMKLSRIFNTKKTTKKLVKFVAGDLNRPEIEFDYGKIFEQSDNSIIIAASKNQIELLTDLLNDLEPPFYILYVLVVSRIGQELGRYQSPIFETKRELTEFLNRYQKYFETDARHHIWIGTVENNGLLVYDQHNVVFAYGNINKFRTRLAKNRYKEQDFSFPVPHGHLYHEENDKYEKSILTEFEWELFPLQSNDIYDE</sequence>
<protein>
    <submittedName>
        <fullName evidence="1">Uncharacterized protein</fullName>
    </submittedName>
</protein>
<dbReference type="Proteomes" id="UP000678679">
    <property type="component" value="Chromosome 1"/>
</dbReference>
<proteinExistence type="predicted"/>
<accession>A0AAX1N8V1</accession>
<gene>
    <name evidence="1" type="ORF">KMW28_10130</name>
</gene>
<reference evidence="1 2" key="1">
    <citation type="submission" date="2021-05" db="EMBL/GenBank/DDBJ databases">
        <title>Comparative genomic studies on the polysaccharide-degrading batcterial strains of the Flammeovirga genus.</title>
        <authorList>
            <person name="Zewei F."/>
            <person name="Zheng Z."/>
            <person name="Yu L."/>
            <person name="Ruyue G."/>
            <person name="Yanhong M."/>
            <person name="Yuanyuan C."/>
            <person name="Jingyan G."/>
            <person name="Wenjun H."/>
        </authorList>
    </citation>
    <scope>NUCLEOTIDE SEQUENCE [LARGE SCALE GENOMIC DNA]</scope>
    <source>
        <strain evidence="1 2">NBRC:100898</strain>
    </source>
</reference>
<organism evidence="1 2">
    <name type="scientific">Flammeovirga yaeyamensis</name>
    <dbReference type="NCBI Taxonomy" id="367791"/>
    <lineage>
        <taxon>Bacteria</taxon>
        <taxon>Pseudomonadati</taxon>
        <taxon>Bacteroidota</taxon>
        <taxon>Cytophagia</taxon>
        <taxon>Cytophagales</taxon>
        <taxon>Flammeovirgaceae</taxon>
        <taxon>Flammeovirga</taxon>
    </lineage>
</organism>
<name>A0AAX1N8V1_9BACT</name>
<dbReference type="RefSeq" id="WP_183363927.1">
    <property type="nucleotide sequence ID" value="NZ_CP076132.1"/>
</dbReference>
<dbReference type="KEGG" id="fya:KMW28_10130"/>
<dbReference type="AlphaFoldDB" id="A0AAX1N8V1"/>